<dbReference type="Gramene" id="OPUNC06G11280.1">
    <property type="protein sequence ID" value="OPUNC06G11280.1"/>
    <property type="gene ID" value="OPUNC06G11280"/>
</dbReference>
<proteinExistence type="predicted"/>
<dbReference type="AlphaFoldDB" id="A0A0E0LAQ2"/>
<protein>
    <submittedName>
        <fullName evidence="2">Uncharacterized protein</fullName>
    </submittedName>
</protein>
<reference evidence="2" key="2">
    <citation type="submission" date="2018-05" db="EMBL/GenBank/DDBJ databases">
        <title>OpunRS2 (Oryza punctata Reference Sequence Version 2).</title>
        <authorList>
            <person name="Zhang J."/>
            <person name="Kudrna D."/>
            <person name="Lee S."/>
            <person name="Talag J."/>
            <person name="Welchert J."/>
            <person name="Wing R.A."/>
        </authorList>
    </citation>
    <scope>NUCLEOTIDE SEQUENCE [LARGE SCALE GENOMIC DNA]</scope>
</reference>
<reference evidence="2" key="1">
    <citation type="submission" date="2015-04" db="UniProtKB">
        <authorList>
            <consortium name="EnsemblPlants"/>
        </authorList>
    </citation>
    <scope>IDENTIFICATION</scope>
</reference>
<name>A0A0E0LAQ2_ORYPU</name>
<feature type="region of interest" description="Disordered" evidence="1">
    <location>
        <begin position="1"/>
        <end position="85"/>
    </location>
</feature>
<evidence type="ECO:0000313" key="2">
    <source>
        <dbReference type="EnsemblPlants" id="OPUNC06G11280.1"/>
    </source>
</evidence>
<organism evidence="2">
    <name type="scientific">Oryza punctata</name>
    <name type="common">Red rice</name>
    <dbReference type="NCBI Taxonomy" id="4537"/>
    <lineage>
        <taxon>Eukaryota</taxon>
        <taxon>Viridiplantae</taxon>
        <taxon>Streptophyta</taxon>
        <taxon>Embryophyta</taxon>
        <taxon>Tracheophyta</taxon>
        <taxon>Spermatophyta</taxon>
        <taxon>Magnoliopsida</taxon>
        <taxon>Liliopsida</taxon>
        <taxon>Poales</taxon>
        <taxon>Poaceae</taxon>
        <taxon>BOP clade</taxon>
        <taxon>Oryzoideae</taxon>
        <taxon>Oryzeae</taxon>
        <taxon>Oryzinae</taxon>
        <taxon>Oryza</taxon>
    </lineage>
</organism>
<dbReference type="HOGENOM" id="CLU_878213_0_0_1"/>
<dbReference type="EnsemblPlants" id="OPUNC06G11280.1">
    <property type="protein sequence ID" value="OPUNC06G11280.1"/>
    <property type="gene ID" value="OPUNC06G11280"/>
</dbReference>
<accession>A0A0E0LAQ2</accession>
<evidence type="ECO:0000313" key="3">
    <source>
        <dbReference type="Proteomes" id="UP000026962"/>
    </source>
</evidence>
<evidence type="ECO:0000256" key="1">
    <source>
        <dbReference type="SAM" id="MobiDB-lite"/>
    </source>
</evidence>
<sequence length="317" mass="34023">MPEDSRKRRAENAPPTDQTPMRTASTQPGSDKPGRGTSGPNVGDGPSAAKTSEVVGKGKGVEVEPEPAAKTKKAVGTPKSPGVPRATTTAATAAAFNAFEVGGKAEKDAMKKGFDDAADKDDAMAMYEAGLLLLQKMQKIIDRSDAKIEGKQERGKLEAAEWKKLLEQAKVAGGQASLAVSESIAAEKATLLDELVKDTALRNLQCKHFQRELDAAKGLREELVKSLEPMLKLLFPSRCDGKDHVQLAAKLVPKEPVAVRRLSESVVGISASHTLAVVKSYYPRVNLASVKRNTRPTALKRMWTDSSVKLLHLLLPL</sequence>
<dbReference type="Proteomes" id="UP000026962">
    <property type="component" value="Chromosome 6"/>
</dbReference>
<feature type="compositionally biased region" description="Polar residues" evidence="1">
    <location>
        <begin position="15"/>
        <end position="29"/>
    </location>
</feature>
<keyword evidence="3" id="KW-1185">Reference proteome</keyword>